<organism evidence="1 2">
    <name type="scientific">Paludibaculum fermentans</name>
    <dbReference type="NCBI Taxonomy" id="1473598"/>
    <lineage>
        <taxon>Bacteria</taxon>
        <taxon>Pseudomonadati</taxon>
        <taxon>Acidobacteriota</taxon>
        <taxon>Terriglobia</taxon>
        <taxon>Bryobacterales</taxon>
        <taxon>Bryobacteraceae</taxon>
        <taxon>Paludibaculum</taxon>
    </lineage>
</organism>
<dbReference type="EMBL" id="CP063849">
    <property type="protein sequence ID" value="QOY85078.1"/>
    <property type="molecule type" value="Genomic_DNA"/>
</dbReference>
<accession>A0A7S7NK23</accession>
<dbReference type="KEGG" id="pfer:IRI77_19760"/>
<dbReference type="Proteomes" id="UP000593892">
    <property type="component" value="Chromosome"/>
</dbReference>
<gene>
    <name evidence="1" type="ORF">IRI77_19760</name>
</gene>
<sequence length="164" mass="17338">MSALPKLPDVTVIGTLLSGILGRKVVVAKAPPLDLGPKVAKVFGVYREAATGRICLCVVDLVFAANAAGAMLVFPPYAVATAIRAGKLDNDLMETIREILNICSRCFHDEARVVLAEVCSDLNSVPADVLQMMKAPLLRFDVSADITGYAAGRLTLMLGKPVQG</sequence>
<reference evidence="1 2" key="1">
    <citation type="submission" date="2020-10" db="EMBL/GenBank/DDBJ databases">
        <title>Complete genome sequence of Paludibaculum fermentans P105T, a facultatively anaerobic acidobacterium capable of dissimilatory Fe(III) reduction.</title>
        <authorList>
            <person name="Dedysh S.N."/>
            <person name="Beletsky A.V."/>
            <person name="Kulichevskaya I.S."/>
            <person name="Mardanov A.V."/>
            <person name="Ravin N.V."/>
        </authorList>
    </citation>
    <scope>NUCLEOTIDE SEQUENCE [LARGE SCALE GENOMIC DNA]</scope>
    <source>
        <strain evidence="1 2">P105</strain>
    </source>
</reference>
<evidence type="ECO:0000313" key="2">
    <source>
        <dbReference type="Proteomes" id="UP000593892"/>
    </source>
</evidence>
<keyword evidence="2" id="KW-1185">Reference proteome</keyword>
<proteinExistence type="predicted"/>
<name>A0A7S7NK23_PALFE</name>
<dbReference type="AlphaFoldDB" id="A0A7S7NK23"/>
<protein>
    <submittedName>
        <fullName evidence="1">Uncharacterized protein</fullName>
    </submittedName>
</protein>
<evidence type="ECO:0000313" key="1">
    <source>
        <dbReference type="EMBL" id="QOY85078.1"/>
    </source>
</evidence>
<dbReference type="RefSeq" id="WP_194446748.1">
    <property type="nucleotide sequence ID" value="NZ_CP063849.1"/>
</dbReference>